<dbReference type="RefSeq" id="WP_185373944.1">
    <property type="nucleotide sequence ID" value="NZ_JAARNB010000002.1"/>
</dbReference>
<dbReference type="EMBL" id="JAAROL010000003">
    <property type="protein sequence ID" value="MBC1332166.1"/>
    <property type="molecule type" value="Genomic_DNA"/>
</dbReference>
<proteinExistence type="predicted"/>
<gene>
    <name evidence="1" type="ORF">HB759_09505</name>
</gene>
<dbReference type="Proteomes" id="UP000532866">
    <property type="component" value="Unassembled WGS sequence"/>
</dbReference>
<sequence length="168" mass="19482">MYEYRITKYNPAFRNSNGTFLKDEWTSYSDVGATFSGLVLSLDDYLLIESQYISAVVSLMEYSGIGGLSIKGLEVRNDDFDENTTDEMMRLLQVIKSGEKINIVDIPSICRLILREYIWAKLEEEMMFVHFGYDYYMYIGLVQESREAIEQIRNGGLFVEIYSSPYKS</sequence>
<evidence type="ECO:0000313" key="2">
    <source>
        <dbReference type="Proteomes" id="UP000532866"/>
    </source>
</evidence>
<dbReference type="AlphaFoldDB" id="A0A7X0TQE5"/>
<protein>
    <submittedName>
        <fullName evidence="1">Uncharacterized protein</fullName>
    </submittedName>
</protein>
<reference evidence="1 2" key="1">
    <citation type="submission" date="2020-03" db="EMBL/GenBank/DDBJ databases">
        <title>Soil Listeria distribution.</title>
        <authorList>
            <person name="Liao J."/>
            <person name="Wiedmann M."/>
        </authorList>
    </citation>
    <scope>NUCLEOTIDE SEQUENCE [LARGE SCALE GENOMIC DNA]</scope>
    <source>
        <strain evidence="1 2">FSL L7-1833</strain>
    </source>
</reference>
<organism evidence="1 2">
    <name type="scientific">Listeria booriae</name>
    <dbReference type="NCBI Taxonomy" id="1552123"/>
    <lineage>
        <taxon>Bacteria</taxon>
        <taxon>Bacillati</taxon>
        <taxon>Bacillota</taxon>
        <taxon>Bacilli</taxon>
        <taxon>Bacillales</taxon>
        <taxon>Listeriaceae</taxon>
        <taxon>Listeria</taxon>
    </lineage>
</organism>
<comment type="caution">
    <text evidence="1">The sequence shown here is derived from an EMBL/GenBank/DDBJ whole genome shotgun (WGS) entry which is preliminary data.</text>
</comment>
<evidence type="ECO:0000313" key="1">
    <source>
        <dbReference type="EMBL" id="MBC1332166.1"/>
    </source>
</evidence>
<accession>A0A7X0TQE5</accession>
<name>A0A7X0TQE5_9LIST</name>